<feature type="signal peptide" evidence="1">
    <location>
        <begin position="1"/>
        <end position="20"/>
    </location>
</feature>
<dbReference type="OrthoDB" id="9856265at2"/>
<sequence>MLKKTTLLIATTLIFTGCNAVDEALNDIVSGDVDTETIKSKDKVLIINEVALSACAIIKTGLLDAGDFRNAEILVTEMGVTCATYGKTKGDPNDIDTACRELSLAVWLENEGHDIISDLGTAEGDRACVIGGDI</sequence>
<proteinExistence type="predicted"/>
<dbReference type="Proteomes" id="UP000075359">
    <property type="component" value="Unassembled WGS sequence"/>
</dbReference>
<organism evidence="2 3">
    <name type="scientific">Sulfurovum riftiae</name>
    <dbReference type="NCBI Taxonomy" id="1630136"/>
    <lineage>
        <taxon>Bacteria</taxon>
        <taxon>Pseudomonadati</taxon>
        <taxon>Campylobacterota</taxon>
        <taxon>Epsilonproteobacteria</taxon>
        <taxon>Campylobacterales</taxon>
        <taxon>Sulfurovaceae</taxon>
        <taxon>Sulfurovum</taxon>
    </lineage>
</organism>
<keyword evidence="1" id="KW-0732">Signal</keyword>
<keyword evidence="3" id="KW-1185">Reference proteome</keyword>
<name>A0A151CGM8_9BACT</name>
<dbReference type="AlphaFoldDB" id="A0A151CGM8"/>
<reference evidence="2 3" key="1">
    <citation type="submission" date="2015-11" db="EMBL/GenBank/DDBJ databases">
        <title>Draft genome of Sulfurovum riftiae 1812E, a member of the Epsilonproteobacteria isolated from the tube of the deep-sea hydrothermal vent tubewom Riftia pachyptila.</title>
        <authorList>
            <person name="Vetriani C."/>
            <person name="Giovannelli D."/>
        </authorList>
    </citation>
    <scope>NUCLEOTIDE SEQUENCE [LARGE SCALE GENOMIC DNA]</scope>
    <source>
        <strain evidence="2 3">1812E</strain>
    </source>
</reference>
<evidence type="ECO:0000256" key="1">
    <source>
        <dbReference type="SAM" id="SignalP"/>
    </source>
</evidence>
<evidence type="ECO:0008006" key="4">
    <source>
        <dbReference type="Google" id="ProtNLM"/>
    </source>
</evidence>
<gene>
    <name evidence="2" type="ORF">AS592_07630</name>
</gene>
<feature type="chain" id="PRO_5007578483" description="Lipoprotein" evidence="1">
    <location>
        <begin position="21"/>
        <end position="134"/>
    </location>
</feature>
<comment type="caution">
    <text evidence="2">The sequence shown here is derived from an EMBL/GenBank/DDBJ whole genome shotgun (WGS) entry which is preliminary data.</text>
</comment>
<dbReference type="EMBL" id="LNKT01000012">
    <property type="protein sequence ID" value="KYJ86688.1"/>
    <property type="molecule type" value="Genomic_DNA"/>
</dbReference>
<protein>
    <recommendedName>
        <fullName evidence="4">Lipoprotein</fullName>
    </recommendedName>
</protein>
<dbReference type="RefSeq" id="WP_067329896.1">
    <property type="nucleotide sequence ID" value="NZ_LNKT01000012.1"/>
</dbReference>
<dbReference type="PROSITE" id="PS51257">
    <property type="entry name" value="PROKAR_LIPOPROTEIN"/>
    <property type="match status" value="1"/>
</dbReference>
<accession>A0A151CGM8</accession>
<evidence type="ECO:0000313" key="2">
    <source>
        <dbReference type="EMBL" id="KYJ86688.1"/>
    </source>
</evidence>
<evidence type="ECO:0000313" key="3">
    <source>
        <dbReference type="Proteomes" id="UP000075359"/>
    </source>
</evidence>